<dbReference type="AlphaFoldDB" id="A0AAV8Y0T2"/>
<feature type="domain" description="HTH psq-type" evidence="2">
    <location>
        <begin position="29"/>
        <end position="65"/>
    </location>
</feature>
<evidence type="ECO:0000313" key="4">
    <source>
        <dbReference type="Proteomes" id="UP001162162"/>
    </source>
</evidence>
<dbReference type="Pfam" id="PF05225">
    <property type="entry name" value="HTH_psq"/>
    <property type="match status" value="1"/>
</dbReference>
<evidence type="ECO:0000313" key="3">
    <source>
        <dbReference type="EMBL" id="KAJ8944624.1"/>
    </source>
</evidence>
<comment type="subcellular location">
    <subcellularLocation>
        <location evidence="1">Nucleus</location>
    </subcellularLocation>
</comment>
<keyword evidence="4" id="KW-1185">Reference proteome</keyword>
<evidence type="ECO:0000256" key="1">
    <source>
        <dbReference type="ARBA" id="ARBA00004123"/>
    </source>
</evidence>
<dbReference type="GO" id="GO:0005634">
    <property type="term" value="C:nucleus"/>
    <property type="evidence" value="ECO:0007669"/>
    <property type="project" value="UniProtKB-SubCell"/>
</dbReference>
<reference evidence="3" key="1">
    <citation type="journal article" date="2023" name="Insect Mol. Biol.">
        <title>Genome sequencing provides insights into the evolution of gene families encoding plant cell wall-degrading enzymes in longhorned beetles.</title>
        <authorList>
            <person name="Shin N.R."/>
            <person name="Okamura Y."/>
            <person name="Kirsch R."/>
            <person name="Pauchet Y."/>
        </authorList>
    </citation>
    <scope>NUCLEOTIDE SEQUENCE</scope>
    <source>
        <strain evidence="3">AMC_N1</strain>
    </source>
</reference>
<accession>A0AAV8Y0T2</accession>
<name>A0AAV8Y0T2_9CUCU</name>
<comment type="caution">
    <text evidence="3">The sequence shown here is derived from an EMBL/GenBank/DDBJ whole genome shotgun (WGS) entry which is preliminary data.</text>
</comment>
<evidence type="ECO:0000259" key="2">
    <source>
        <dbReference type="Pfam" id="PF05225"/>
    </source>
</evidence>
<dbReference type="SUPFAM" id="SSF46689">
    <property type="entry name" value="Homeodomain-like"/>
    <property type="match status" value="1"/>
</dbReference>
<dbReference type="InterPro" id="IPR007889">
    <property type="entry name" value="HTH_Psq"/>
</dbReference>
<dbReference type="Gene3D" id="1.10.10.60">
    <property type="entry name" value="Homeodomain-like"/>
    <property type="match status" value="1"/>
</dbReference>
<gene>
    <name evidence="3" type="ORF">NQ318_017148</name>
</gene>
<proteinExistence type="predicted"/>
<protein>
    <recommendedName>
        <fullName evidence="2">HTH psq-type domain-containing protein</fullName>
    </recommendedName>
</protein>
<dbReference type="InterPro" id="IPR009057">
    <property type="entry name" value="Homeodomain-like_sf"/>
</dbReference>
<dbReference type="Proteomes" id="UP001162162">
    <property type="component" value="Unassembled WGS sequence"/>
</dbReference>
<dbReference type="EMBL" id="JAPWTK010000245">
    <property type="protein sequence ID" value="KAJ8944624.1"/>
    <property type="molecule type" value="Genomic_DNA"/>
</dbReference>
<dbReference type="GO" id="GO:0003677">
    <property type="term" value="F:DNA binding"/>
    <property type="evidence" value="ECO:0007669"/>
    <property type="project" value="InterPro"/>
</dbReference>
<organism evidence="3 4">
    <name type="scientific">Aromia moschata</name>
    <dbReference type="NCBI Taxonomy" id="1265417"/>
    <lineage>
        <taxon>Eukaryota</taxon>
        <taxon>Metazoa</taxon>
        <taxon>Ecdysozoa</taxon>
        <taxon>Arthropoda</taxon>
        <taxon>Hexapoda</taxon>
        <taxon>Insecta</taxon>
        <taxon>Pterygota</taxon>
        <taxon>Neoptera</taxon>
        <taxon>Endopterygota</taxon>
        <taxon>Coleoptera</taxon>
        <taxon>Polyphaga</taxon>
        <taxon>Cucujiformia</taxon>
        <taxon>Chrysomeloidea</taxon>
        <taxon>Cerambycidae</taxon>
        <taxon>Cerambycinae</taxon>
        <taxon>Callichromatini</taxon>
        <taxon>Aromia</taxon>
    </lineage>
</organism>
<sequence length="128" mass="14873">MATAYSFYVSRYAHTEYKRVCSTRGQWINGQLIEALQAINDGRLGINEASRIYGVPSRTLRRKRMLENPRKTAMGPDALFGKTNEEKLVRHIQKLEKRGFAPTRDDLRKIAYKFAIALKTKTKIQHRF</sequence>